<feature type="domain" description="Peptidase A1" evidence="5">
    <location>
        <begin position="31"/>
        <end position="380"/>
    </location>
</feature>
<dbReference type="Gene3D" id="2.40.70.10">
    <property type="entry name" value="Acid Proteases"/>
    <property type="match status" value="1"/>
</dbReference>
<proteinExistence type="inferred from homology"/>
<keyword evidence="3" id="KW-0812">Transmembrane</keyword>
<protein>
    <recommendedName>
        <fullName evidence="5">Peptidase A1 domain-containing protein</fullName>
    </recommendedName>
</protein>
<evidence type="ECO:0000313" key="6">
    <source>
        <dbReference type="EMBL" id="CAD1817136.1"/>
    </source>
</evidence>
<evidence type="ECO:0000256" key="3">
    <source>
        <dbReference type="SAM" id="Phobius"/>
    </source>
</evidence>
<feature type="transmembrane region" description="Helical" evidence="3">
    <location>
        <begin position="317"/>
        <end position="336"/>
    </location>
</feature>
<feature type="transmembrane region" description="Helical" evidence="3">
    <location>
        <begin position="278"/>
        <end position="297"/>
    </location>
</feature>
<feature type="signal peptide" evidence="4">
    <location>
        <begin position="1"/>
        <end position="38"/>
    </location>
</feature>
<evidence type="ECO:0000256" key="4">
    <source>
        <dbReference type="SAM" id="SignalP"/>
    </source>
</evidence>
<evidence type="ECO:0000256" key="1">
    <source>
        <dbReference type="ARBA" id="ARBA00007447"/>
    </source>
</evidence>
<gene>
    <name evidence="6" type="ORF">CB5_LOCUS347</name>
</gene>
<dbReference type="EMBL" id="LR862129">
    <property type="protein sequence ID" value="CAD1817136.1"/>
    <property type="molecule type" value="Genomic_DNA"/>
</dbReference>
<dbReference type="SUPFAM" id="SSF50630">
    <property type="entry name" value="Acid proteases"/>
    <property type="match status" value="1"/>
</dbReference>
<feature type="chain" id="PRO_5027705500" description="Peptidase A1 domain-containing protein" evidence="4">
    <location>
        <begin position="39"/>
        <end position="380"/>
    </location>
</feature>
<dbReference type="InterPro" id="IPR033121">
    <property type="entry name" value="PEPTIDASE_A1"/>
</dbReference>
<keyword evidence="3" id="KW-0472">Membrane</keyword>
<feature type="compositionally biased region" description="Basic and acidic residues" evidence="2">
    <location>
        <begin position="184"/>
        <end position="194"/>
    </location>
</feature>
<comment type="similarity">
    <text evidence="1">Belongs to the peptidase A1 family.</text>
</comment>
<dbReference type="PROSITE" id="PS51767">
    <property type="entry name" value="PEPTIDASE_A1"/>
    <property type="match status" value="1"/>
</dbReference>
<sequence length="380" mass="42122">MKTLMSLPPKQAPMVERKKKKMLIPLLILLYFTRVQLGNPPKEFYVQIDTGSNILWVACNPCAELRLLYSKLWANLALALYKLWRQLRLARLALDTQPRDLYDVPTIERSANDQDESTSTPIQENENIGEIYRIDGDKDHGDLCNVELARANVEEIVFDAMVGESKKSIVQVNKSNRASTSSRRTVECRSEKPWLRSQSQKPEPTPPISEDPHASTHLPSTITDPPSSPTIANPDTNTTAAAASHQMQRAAAASAVAETSSNCSCDCCRPRCLLPGKLIVYILVVAANYLTFSGDILSPPNSFTDGVISGGMRRRIAAAKIFFVATILALVATFVATKSCICSSDSYECLTLCMHEMKCEHQSEAKEQSDTMRHRSSSIR</sequence>
<name>A0A6V7NFM9_ANACO</name>
<evidence type="ECO:0000256" key="2">
    <source>
        <dbReference type="SAM" id="MobiDB-lite"/>
    </source>
</evidence>
<keyword evidence="3" id="KW-1133">Transmembrane helix</keyword>
<organism evidence="6">
    <name type="scientific">Ananas comosus var. bracteatus</name>
    <name type="common">red pineapple</name>
    <dbReference type="NCBI Taxonomy" id="296719"/>
    <lineage>
        <taxon>Eukaryota</taxon>
        <taxon>Viridiplantae</taxon>
        <taxon>Streptophyta</taxon>
        <taxon>Embryophyta</taxon>
        <taxon>Tracheophyta</taxon>
        <taxon>Spermatophyta</taxon>
        <taxon>Magnoliopsida</taxon>
        <taxon>Liliopsida</taxon>
        <taxon>Poales</taxon>
        <taxon>Bromeliaceae</taxon>
        <taxon>Bromelioideae</taxon>
        <taxon>Ananas</taxon>
    </lineage>
</organism>
<dbReference type="InterPro" id="IPR021109">
    <property type="entry name" value="Peptidase_aspartic_dom_sf"/>
</dbReference>
<dbReference type="Pfam" id="PF14543">
    <property type="entry name" value="TAXi_N"/>
    <property type="match status" value="1"/>
</dbReference>
<dbReference type="InterPro" id="IPR032861">
    <property type="entry name" value="TAXi_N"/>
</dbReference>
<evidence type="ECO:0000259" key="5">
    <source>
        <dbReference type="PROSITE" id="PS51767"/>
    </source>
</evidence>
<dbReference type="AlphaFoldDB" id="A0A6V7NFM9"/>
<feature type="compositionally biased region" description="Polar residues" evidence="2">
    <location>
        <begin position="171"/>
        <end position="183"/>
    </location>
</feature>
<feature type="region of interest" description="Disordered" evidence="2">
    <location>
        <begin position="171"/>
        <end position="245"/>
    </location>
</feature>
<reference evidence="6" key="1">
    <citation type="submission" date="2020-07" db="EMBL/GenBank/DDBJ databases">
        <authorList>
            <person name="Lin J."/>
        </authorList>
    </citation>
    <scope>NUCLEOTIDE SEQUENCE</scope>
</reference>
<accession>A0A6V7NFM9</accession>
<feature type="compositionally biased region" description="Low complexity" evidence="2">
    <location>
        <begin position="219"/>
        <end position="245"/>
    </location>
</feature>
<keyword evidence="4" id="KW-0732">Signal</keyword>